<organism evidence="9 10">
    <name type="scientific">Providencia sneebia DSM 19967</name>
    <dbReference type="NCBI Taxonomy" id="1141660"/>
    <lineage>
        <taxon>Bacteria</taxon>
        <taxon>Pseudomonadati</taxon>
        <taxon>Pseudomonadota</taxon>
        <taxon>Gammaproteobacteria</taxon>
        <taxon>Enterobacterales</taxon>
        <taxon>Morganellaceae</taxon>
        <taxon>Providencia</taxon>
    </lineage>
</organism>
<dbReference type="HOGENOM" id="CLU_796802_0_0_6"/>
<accession>K8WV50</accession>
<feature type="coiled-coil region" evidence="5">
    <location>
        <begin position="293"/>
        <end position="320"/>
    </location>
</feature>
<dbReference type="Pfam" id="PF04888">
    <property type="entry name" value="SseC"/>
    <property type="match status" value="1"/>
</dbReference>
<evidence type="ECO:0000256" key="7">
    <source>
        <dbReference type="SAM" id="Phobius"/>
    </source>
</evidence>
<keyword evidence="7" id="KW-0472">Membrane</keyword>
<dbReference type="Proteomes" id="UP000010290">
    <property type="component" value="Chromosome"/>
</dbReference>
<comment type="caution">
    <text evidence="9">The sequence shown here is derived from an EMBL/GenBank/DDBJ whole genome shotgun (WGS) entry which is preliminary data.</text>
</comment>
<keyword evidence="7" id="KW-0812">Transmembrane</keyword>
<evidence type="ECO:0000256" key="4">
    <source>
        <dbReference type="ARBA" id="ARBA00035640"/>
    </source>
</evidence>
<reference evidence="9 10" key="1">
    <citation type="journal article" date="2012" name="BMC Genomics">
        <title>Comparative genomics of bacteria in the genus Providencia isolated from wild Drosophila melanogaster.</title>
        <authorList>
            <person name="Galac M.R."/>
            <person name="Lazzaro B.P."/>
        </authorList>
    </citation>
    <scope>NUCLEOTIDE SEQUENCE [LARGE SCALE GENOMIC DNA]</scope>
    <source>
        <strain evidence="9 10">DSM 19967</strain>
    </source>
</reference>
<keyword evidence="10" id="KW-1185">Reference proteome</keyword>
<dbReference type="RefSeq" id="WP_008914782.1">
    <property type="nucleotide sequence ID" value="NZ_CM001773.1"/>
</dbReference>
<dbReference type="PATRIC" id="fig|1141660.3.peg.925"/>
<feature type="domain" description="Translocator protein BipB-like C-terminal" evidence="8">
    <location>
        <begin position="72"/>
        <end position="344"/>
    </location>
</feature>
<keyword evidence="7" id="KW-1133">Transmembrane helix</keyword>
<comment type="similarity">
    <text evidence="4">Belongs to the SctE/SipB/YopB family.</text>
</comment>
<dbReference type="AlphaFoldDB" id="K8WV50"/>
<comment type="subcellular location">
    <subcellularLocation>
        <location evidence="1">Host membrane</location>
        <topology evidence="1">Multi-pass membrane protein</topology>
    </subcellularLocation>
</comment>
<evidence type="ECO:0000256" key="3">
    <source>
        <dbReference type="ARBA" id="ARBA00023026"/>
    </source>
</evidence>
<protein>
    <recommendedName>
        <fullName evidence="8">Translocator protein BipB-like C-terminal domain-containing protein</fullName>
    </recommendedName>
</protein>
<evidence type="ECO:0000256" key="6">
    <source>
        <dbReference type="SAM" id="MobiDB-lite"/>
    </source>
</evidence>
<evidence type="ECO:0000256" key="5">
    <source>
        <dbReference type="SAM" id="Coils"/>
    </source>
</evidence>
<feature type="transmembrane region" description="Helical" evidence="7">
    <location>
        <begin position="120"/>
        <end position="150"/>
    </location>
</feature>
<feature type="region of interest" description="Disordered" evidence="6">
    <location>
        <begin position="19"/>
        <end position="46"/>
    </location>
</feature>
<dbReference type="InterPro" id="IPR006972">
    <property type="entry name" value="BipB-like_C"/>
</dbReference>
<keyword evidence="3" id="KW-0843">Virulence</keyword>
<gene>
    <name evidence="9" type="ORF">OO7_04569</name>
</gene>
<feature type="compositionally biased region" description="Polar residues" evidence="6">
    <location>
        <begin position="33"/>
        <end position="46"/>
    </location>
</feature>
<dbReference type="GO" id="GO:0033644">
    <property type="term" value="C:host cell membrane"/>
    <property type="evidence" value="ECO:0007669"/>
    <property type="project" value="UniProtKB-SubCell"/>
</dbReference>
<evidence type="ECO:0000313" key="9">
    <source>
        <dbReference type="EMBL" id="EKT60075.1"/>
    </source>
</evidence>
<keyword evidence="2" id="KW-1043">Host membrane</keyword>
<evidence type="ECO:0000313" key="10">
    <source>
        <dbReference type="Proteomes" id="UP000010290"/>
    </source>
</evidence>
<keyword evidence="5" id="KW-0175">Coiled coil</keyword>
<feature type="compositionally biased region" description="Basic and acidic residues" evidence="6">
    <location>
        <begin position="19"/>
        <end position="32"/>
    </location>
</feature>
<evidence type="ECO:0000259" key="8">
    <source>
        <dbReference type="Pfam" id="PF04888"/>
    </source>
</evidence>
<proteinExistence type="inferred from homology"/>
<evidence type="ECO:0000256" key="2">
    <source>
        <dbReference type="ARBA" id="ARBA00022870"/>
    </source>
</evidence>
<dbReference type="OrthoDB" id="6454086at2"/>
<sequence length="347" mass="37461">MSMINSTISENYSLMMQDHESAVKAEKPDVQQKAESVSPKQPLPSSALSENDLWRMVSNAFKELADGLSGTAKENSDAKKAMINTVRDSRIAQLEERTAKLKEQAEAESKKGFWSKIGMALGFIAAIIIAPFNPVMAAVMVGTMVATIVVPKVMDKILQAFGVDEKIRKWVNVALEVTIGVIGAVLSFNPANIMSSVGKAAANVTAKVGSVLSKAVDALKTFKAFSAISQKVQQVISKAIKLVEPLVAKIQEFVKGGHQASARIGQVTSVTTDVTSVVSTGYSIKSAAITRDLEMAQADQDELETRLQQIQIMLDTAMKTMAHAFESLFDTKDAARKNIQKSISIHM</sequence>
<evidence type="ECO:0000256" key="1">
    <source>
        <dbReference type="ARBA" id="ARBA00004301"/>
    </source>
</evidence>
<dbReference type="EMBL" id="AKKN01000005">
    <property type="protein sequence ID" value="EKT60075.1"/>
    <property type="molecule type" value="Genomic_DNA"/>
</dbReference>
<name>K8WV50_9GAMM</name>